<name>A0A1I7HYT7_9BACL</name>
<sequence>MKRREWRVRYGGIGVVVAIGTRVVPGRKIGRRALAGPPTELRSTATTTRAAVGRDVSRVFV</sequence>
<evidence type="ECO:0000313" key="2">
    <source>
        <dbReference type="Proteomes" id="UP000183508"/>
    </source>
</evidence>
<keyword evidence="2" id="KW-1185">Reference proteome</keyword>
<proteinExistence type="predicted"/>
<organism evidence="1 2">
    <name type="scientific">Alicyclobacillus macrosporangiidus</name>
    <dbReference type="NCBI Taxonomy" id="392015"/>
    <lineage>
        <taxon>Bacteria</taxon>
        <taxon>Bacillati</taxon>
        <taxon>Bacillota</taxon>
        <taxon>Bacilli</taxon>
        <taxon>Bacillales</taxon>
        <taxon>Alicyclobacillaceae</taxon>
        <taxon>Alicyclobacillus</taxon>
    </lineage>
</organism>
<gene>
    <name evidence="1" type="ORF">SAMN05421543_105177</name>
</gene>
<dbReference type="EMBL" id="FPBV01000005">
    <property type="protein sequence ID" value="SFU65781.1"/>
    <property type="molecule type" value="Genomic_DNA"/>
</dbReference>
<dbReference type="AlphaFoldDB" id="A0A1I7HYT7"/>
<protein>
    <submittedName>
        <fullName evidence="1">Uncharacterized protein</fullName>
    </submittedName>
</protein>
<accession>A0A1I7HYT7</accession>
<dbReference type="Proteomes" id="UP000183508">
    <property type="component" value="Unassembled WGS sequence"/>
</dbReference>
<evidence type="ECO:0000313" key="1">
    <source>
        <dbReference type="EMBL" id="SFU65781.1"/>
    </source>
</evidence>
<reference evidence="2" key="1">
    <citation type="submission" date="2016-10" db="EMBL/GenBank/DDBJ databases">
        <authorList>
            <person name="Varghese N."/>
        </authorList>
    </citation>
    <scope>NUCLEOTIDE SEQUENCE [LARGE SCALE GENOMIC DNA]</scope>
    <source>
        <strain evidence="2">DSM 17980</strain>
    </source>
</reference>